<proteinExistence type="inferred from homology"/>
<protein>
    <submittedName>
        <fullName evidence="2">Transporter substrate-binding domain-containing protein</fullName>
    </submittedName>
</protein>
<name>A0A8J6QJ13_9GAMM</name>
<dbReference type="Gene3D" id="3.40.190.10">
    <property type="entry name" value="Periplasmic binding protein-like II"/>
    <property type="match status" value="2"/>
</dbReference>
<keyword evidence="3" id="KW-1185">Reference proteome</keyword>
<reference evidence="2" key="1">
    <citation type="submission" date="2020-09" db="EMBL/GenBank/DDBJ databases">
        <title>A novel bacterium of genus Neiella, isolated from South China Sea.</title>
        <authorList>
            <person name="Huang H."/>
            <person name="Mo K."/>
            <person name="Hu Y."/>
        </authorList>
    </citation>
    <scope>NUCLEOTIDE SEQUENCE</scope>
    <source>
        <strain evidence="2">HB171785</strain>
    </source>
</reference>
<accession>A0A8J6QJ13</accession>
<evidence type="ECO:0000313" key="2">
    <source>
        <dbReference type="EMBL" id="MBD1390069.1"/>
    </source>
</evidence>
<comment type="similarity">
    <text evidence="1">Belongs to the bacterial solute-binding protein 3 family.</text>
</comment>
<comment type="caution">
    <text evidence="2">The sequence shown here is derived from an EMBL/GenBank/DDBJ whole genome shotgun (WGS) entry which is preliminary data.</text>
</comment>
<dbReference type="RefSeq" id="WP_191145146.1">
    <property type="nucleotide sequence ID" value="NZ_JACXAF010000014.1"/>
</dbReference>
<evidence type="ECO:0000256" key="1">
    <source>
        <dbReference type="ARBA" id="ARBA00010333"/>
    </source>
</evidence>
<dbReference type="SUPFAM" id="SSF53850">
    <property type="entry name" value="Periplasmic binding protein-like II"/>
    <property type="match status" value="1"/>
</dbReference>
<dbReference type="EMBL" id="JACXAF010000014">
    <property type="protein sequence ID" value="MBD1390069.1"/>
    <property type="molecule type" value="Genomic_DNA"/>
</dbReference>
<organism evidence="2 3">
    <name type="scientific">Neiella litorisoli</name>
    <dbReference type="NCBI Taxonomy" id="2771431"/>
    <lineage>
        <taxon>Bacteria</taxon>
        <taxon>Pseudomonadati</taxon>
        <taxon>Pseudomonadota</taxon>
        <taxon>Gammaproteobacteria</taxon>
        <taxon>Alteromonadales</taxon>
        <taxon>Echinimonadaceae</taxon>
        <taxon>Neiella</taxon>
    </lineage>
</organism>
<dbReference type="AlphaFoldDB" id="A0A8J6QJ13"/>
<dbReference type="Proteomes" id="UP000638014">
    <property type="component" value="Unassembled WGS sequence"/>
</dbReference>
<sequence length="320" mass="36329">MIQAEALQQQPVYTAPWPPFVTGDEEHLGSAERIVQLVLYQMKRSPSWQHIDYYFSFKMAAEGDITAAFPFFKTRERQAQALFSAPLMRVENGMFYSERWHQDISKLAVGRNPALKFGRVAGYSYGQQIDELLPEAKIFSSELLALEALANGDIDLLPISIQVAKHLIRRYMPHKTHEFKVLNQHRAYNNVYLVAPNNASGQAFIEQFDQALATLKAQGLFDEILSSGRMVEGSGFIRLVPAEGFPVVTGYQLTEDGSKQFFVIPQGSRGEVLRWHPVVLKPHDNEQIFDGMMRYSLVQIANGPHAGKQLYIRNMHIEID</sequence>
<gene>
    <name evidence="2" type="ORF">IC617_11570</name>
</gene>
<evidence type="ECO:0000313" key="3">
    <source>
        <dbReference type="Proteomes" id="UP000638014"/>
    </source>
</evidence>
<dbReference type="PANTHER" id="PTHR35936">
    <property type="entry name" value="MEMBRANE-BOUND LYTIC MUREIN TRANSGLYCOSYLASE F"/>
    <property type="match status" value="1"/>
</dbReference>
<dbReference type="PANTHER" id="PTHR35936:SF25">
    <property type="entry name" value="ABC TRANSPORTER SUBSTRATE-BINDING PROTEIN"/>
    <property type="match status" value="1"/>
</dbReference>